<dbReference type="PANTHER" id="PTHR38659">
    <property type="entry name" value="METAL-DEPENDENT PHOSPHOHYDROLASE"/>
    <property type="match status" value="1"/>
</dbReference>
<gene>
    <name evidence="2" type="ORF">JWV37_06345</name>
</gene>
<comment type="caution">
    <text evidence="2">The sequence shown here is derived from an EMBL/GenBank/DDBJ whole genome shotgun (WGS) entry which is preliminary data.</text>
</comment>
<protein>
    <submittedName>
        <fullName evidence="2">Hydrolase</fullName>
    </submittedName>
</protein>
<reference evidence="2" key="2">
    <citation type="submission" date="2021-02" db="EMBL/GenBank/DDBJ databases">
        <authorList>
            <person name="Merkel A.Y."/>
        </authorList>
    </citation>
    <scope>NUCLEOTIDE SEQUENCE</scope>
    <source>
        <strain evidence="2">T05b</strain>
    </source>
</reference>
<reference evidence="2" key="1">
    <citation type="submission" date="2021-02" db="EMBL/GenBank/DDBJ databases">
        <title>Sulfurospirillum tamanensis sp. nov.</title>
        <authorList>
            <person name="Frolova A."/>
            <person name="Merkel A."/>
            <person name="Slobodkin A."/>
        </authorList>
    </citation>
    <scope>NUCLEOTIDE SEQUENCE</scope>
    <source>
        <strain evidence="2">T05b</strain>
    </source>
</reference>
<name>A0ABS2WS09_9BACT</name>
<keyword evidence="2" id="KW-0378">Hydrolase</keyword>
<dbReference type="EMBL" id="JAFHKK010000011">
    <property type="protein sequence ID" value="MBN2964393.1"/>
    <property type="molecule type" value="Genomic_DNA"/>
</dbReference>
<dbReference type="InterPro" id="IPR006674">
    <property type="entry name" value="HD_domain"/>
</dbReference>
<accession>A0ABS2WS09</accession>
<evidence type="ECO:0000313" key="3">
    <source>
        <dbReference type="Proteomes" id="UP000703590"/>
    </source>
</evidence>
<dbReference type="PANTHER" id="PTHR38659:SF2">
    <property type="entry name" value="HDIG DOMAIN PROTEIN"/>
    <property type="match status" value="1"/>
</dbReference>
<feature type="domain" description="HD" evidence="1">
    <location>
        <begin position="20"/>
        <end position="86"/>
    </location>
</feature>
<dbReference type="Gene3D" id="1.10.3210.10">
    <property type="entry name" value="Hypothetical protein af1432"/>
    <property type="match status" value="1"/>
</dbReference>
<dbReference type="SUPFAM" id="SSF109604">
    <property type="entry name" value="HD-domain/PDEase-like"/>
    <property type="match status" value="1"/>
</dbReference>
<evidence type="ECO:0000313" key="2">
    <source>
        <dbReference type="EMBL" id="MBN2964393.1"/>
    </source>
</evidence>
<organism evidence="2 3">
    <name type="scientific">Sulfurospirillum tamanense</name>
    <dbReference type="NCBI Taxonomy" id="2813362"/>
    <lineage>
        <taxon>Bacteria</taxon>
        <taxon>Pseudomonadati</taxon>
        <taxon>Campylobacterota</taxon>
        <taxon>Epsilonproteobacteria</taxon>
        <taxon>Campylobacterales</taxon>
        <taxon>Sulfurospirillaceae</taxon>
        <taxon>Sulfurospirillum</taxon>
    </lineage>
</organism>
<proteinExistence type="predicted"/>
<evidence type="ECO:0000259" key="1">
    <source>
        <dbReference type="Pfam" id="PF01966"/>
    </source>
</evidence>
<dbReference type="Pfam" id="PF01966">
    <property type="entry name" value="HD"/>
    <property type="match status" value="1"/>
</dbReference>
<dbReference type="Proteomes" id="UP000703590">
    <property type="component" value="Unassembled WGS sequence"/>
</dbReference>
<keyword evidence="3" id="KW-1185">Reference proteome</keyword>
<dbReference type="RefSeq" id="WP_205458945.1">
    <property type="nucleotide sequence ID" value="NZ_JAFHKK010000011.1"/>
</dbReference>
<dbReference type="GO" id="GO:0016787">
    <property type="term" value="F:hydrolase activity"/>
    <property type="evidence" value="ECO:0007669"/>
    <property type="project" value="UniProtKB-KW"/>
</dbReference>
<sequence length="189" mass="21147">MPTREEAFALLSAYNGDALVTHGLAVEAAMRHFATLFGEDPEYWGMVGLLHDLDYEQFPEQHCYKTQEILREKGYEEAFIRAVMSHGWGLCTDVEPLSKLEKTLYGVDELTGLVIACALVRPSRSLQDLEVKSVKKKFKQASFAAGANREVIQKGAAMLDMELDMLIHEVIVALRPIEARLGLGQPSYM</sequence>